<keyword evidence="3" id="KW-1185">Reference proteome</keyword>
<feature type="region of interest" description="Disordered" evidence="1">
    <location>
        <begin position="170"/>
        <end position="266"/>
    </location>
</feature>
<gene>
    <name evidence="2" type="ORF">PGT21_006874</name>
</gene>
<accession>A0A5B0PN94</accession>
<feature type="compositionally biased region" description="Basic residues" evidence="1">
    <location>
        <begin position="191"/>
        <end position="202"/>
    </location>
</feature>
<protein>
    <submittedName>
        <fullName evidence="2">Uncharacterized protein</fullName>
    </submittedName>
</protein>
<organism evidence="2 3">
    <name type="scientific">Puccinia graminis f. sp. tritici</name>
    <dbReference type="NCBI Taxonomy" id="56615"/>
    <lineage>
        <taxon>Eukaryota</taxon>
        <taxon>Fungi</taxon>
        <taxon>Dikarya</taxon>
        <taxon>Basidiomycota</taxon>
        <taxon>Pucciniomycotina</taxon>
        <taxon>Pucciniomycetes</taxon>
        <taxon>Pucciniales</taxon>
        <taxon>Pucciniaceae</taxon>
        <taxon>Puccinia</taxon>
    </lineage>
</organism>
<dbReference type="AlphaFoldDB" id="A0A5B0PN94"/>
<comment type="caution">
    <text evidence="2">The sequence shown here is derived from an EMBL/GenBank/DDBJ whole genome shotgun (WGS) entry which is preliminary data.</text>
</comment>
<reference evidence="2 3" key="1">
    <citation type="submission" date="2019-05" db="EMBL/GenBank/DDBJ databases">
        <title>Emergence of the Ug99 lineage of the wheat stem rust pathogen through somatic hybridization.</title>
        <authorList>
            <person name="Li F."/>
            <person name="Upadhyaya N.M."/>
            <person name="Sperschneider J."/>
            <person name="Matny O."/>
            <person name="Nguyen-Phuc H."/>
            <person name="Mago R."/>
            <person name="Raley C."/>
            <person name="Miller M.E."/>
            <person name="Silverstein K.A.T."/>
            <person name="Henningsen E."/>
            <person name="Hirsch C.D."/>
            <person name="Visser B."/>
            <person name="Pretorius Z.A."/>
            <person name="Steffenson B.J."/>
            <person name="Schwessinger B."/>
            <person name="Dodds P.N."/>
            <person name="Figueroa M."/>
        </authorList>
    </citation>
    <scope>NUCLEOTIDE SEQUENCE [LARGE SCALE GENOMIC DNA]</scope>
    <source>
        <strain evidence="2">21-0</strain>
    </source>
</reference>
<name>A0A5B0PN94_PUCGR</name>
<sequence>MPTVSKILCPETQYDEDTLIDNPPRKAPICLDFSLYVKSVNIPEFPHARWVDAGNGWVIISPTRELAVMPVDLQSMTWSHFQGLAIQHLGHEAPMARLLGGAHNAGALLWQAFILGNVQFSQKNKTVIRGPQEFREFADQAYHEFPNRVTFKIVMLQPPGNVVAKGAKESIDGNQAGKNDGLAKAPAPMRPRIRPTKSKLRLAPHNEQQLTEALPAKRGLVPEENGSAQAMDESKTAISNHVGEGETGPSDRPAKHAKKAKTPAAHDTDDIEVIRGPLAVRPPATPPANGHSGVYRVPLGPESPQLEAVDMETYLMVSHIKPTDQATRRRLRTHGIIHWTFFRATSEAELLELGFTLGIACLLCEGVPRLEAYVAERSVPL</sequence>
<proteinExistence type="predicted"/>
<dbReference type="EMBL" id="VSWC01000042">
    <property type="protein sequence ID" value="KAA1103117.1"/>
    <property type="molecule type" value="Genomic_DNA"/>
</dbReference>
<evidence type="ECO:0000313" key="3">
    <source>
        <dbReference type="Proteomes" id="UP000324748"/>
    </source>
</evidence>
<dbReference type="OrthoDB" id="10550145at2759"/>
<dbReference type="Proteomes" id="UP000324748">
    <property type="component" value="Unassembled WGS sequence"/>
</dbReference>
<evidence type="ECO:0000256" key="1">
    <source>
        <dbReference type="SAM" id="MobiDB-lite"/>
    </source>
</evidence>
<evidence type="ECO:0000313" key="2">
    <source>
        <dbReference type="EMBL" id="KAA1103117.1"/>
    </source>
</evidence>